<comment type="subcellular location">
    <subcellularLocation>
        <location evidence="1">Cell membrane</location>
        <topology evidence="1">Multi-pass membrane protein</topology>
    </subcellularLocation>
</comment>
<keyword evidence="7 8" id="KW-0472">Membrane</keyword>
<evidence type="ECO:0000256" key="1">
    <source>
        <dbReference type="ARBA" id="ARBA00004651"/>
    </source>
</evidence>
<dbReference type="PRINTS" id="PR01036">
    <property type="entry name" value="TCRTETB"/>
</dbReference>
<evidence type="ECO:0000256" key="2">
    <source>
        <dbReference type="ARBA" id="ARBA00008537"/>
    </source>
</evidence>
<feature type="transmembrane region" description="Helical" evidence="8">
    <location>
        <begin position="372"/>
        <end position="391"/>
    </location>
</feature>
<organism evidence="10">
    <name type="scientific">Thermosulfurimonas dismutans</name>
    <dbReference type="NCBI Taxonomy" id="999894"/>
    <lineage>
        <taxon>Bacteria</taxon>
        <taxon>Pseudomonadati</taxon>
        <taxon>Thermodesulfobacteriota</taxon>
        <taxon>Thermodesulfobacteria</taxon>
        <taxon>Thermodesulfobacteriales</taxon>
        <taxon>Thermodesulfobacteriaceae</taxon>
        <taxon>Thermosulfurimonas</taxon>
    </lineage>
</organism>
<evidence type="ECO:0000256" key="7">
    <source>
        <dbReference type="ARBA" id="ARBA00023136"/>
    </source>
</evidence>
<evidence type="ECO:0000313" key="10">
    <source>
        <dbReference type="EMBL" id="HFC97249.1"/>
    </source>
</evidence>
<comment type="similarity">
    <text evidence="2">Belongs to the major facilitator superfamily. EmrB family.</text>
</comment>
<dbReference type="InterPro" id="IPR036259">
    <property type="entry name" value="MFS_trans_sf"/>
</dbReference>
<dbReference type="PANTHER" id="PTHR42718:SF9">
    <property type="entry name" value="MAJOR FACILITATOR SUPERFAMILY MULTIDRUG TRANSPORTER MFSC"/>
    <property type="match status" value="1"/>
</dbReference>
<dbReference type="Gene3D" id="1.20.1720.10">
    <property type="entry name" value="Multidrug resistance protein D"/>
    <property type="match status" value="1"/>
</dbReference>
<feature type="transmembrane region" description="Helical" evidence="8">
    <location>
        <begin position="85"/>
        <end position="109"/>
    </location>
</feature>
<feature type="transmembrane region" description="Helical" evidence="8">
    <location>
        <begin position="277"/>
        <end position="299"/>
    </location>
</feature>
<keyword evidence="4" id="KW-1003">Cell membrane</keyword>
<keyword evidence="5 8" id="KW-0812">Transmembrane</keyword>
<dbReference type="PANTHER" id="PTHR42718">
    <property type="entry name" value="MAJOR FACILITATOR SUPERFAMILY MULTIDRUG TRANSPORTER MFSC"/>
    <property type="match status" value="1"/>
</dbReference>
<dbReference type="Proteomes" id="UP000886043">
    <property type="component" value="Unassembled WGS sequence"/>
</dbReference>
<feature type="transmembrane region" description="Helical" evidence="8">
    <location>
        <begin position="20"/>
        <end position="44"/>
    </location>
</feature>
<evidence type="ECO:0000256" key="8">
    <source>
        <dbReference type="SAM" id="Phobius"/>
    </source>
</evidence>
<dbReference type="GO" id="GO:0005886">
    <property type="term" value="C:plasma membrane"/>
    <property type="evidence" value="ECO:0007669"/>
    <property type="project" value="UniProtKB-SubCell"/>
</dbReference>
<protein>
    <submittedName>
        <fullName evidence="10">DHA2 family efflux MFS transporter permease subunit</fullName>
    </submittedName>
</protein>
<feature type="transmembrane region" description="Helical" evidence="8">
    <location>
        <begin position="239"/>
        <end position="257"/>
    </location>
</feature>
<feature type="transmembrane region" description="Helical" evidence="8">
    <location>
        <begin position="176"/>
        <end position="196"/>
    </location>
</feature>
<evidence type="ECO:0000256" key="3">
    <source>
        <dbReference type="ARBA" id="ARBA00022448"/>
    </source>
</evidence>
<dbReference type="InterPro" id="IPR011701">
    <property type="entry name" value="MFS"/>
</dbReference>
<proteinExistence type="inferred from homology"/>
<feature type="transmembrane region" description="Helical" evidence="8">
    <location>
        <begin position="56"/>
        <end position="79"/>
    </location>
</feature>
<dbReference type="InterPro" id="IPR004638">
    <property type="entry name" value="EmrB-like"/>
</dbReference>
<evidence type="ECO:0000259" key="9">
    <source>
        <dbReference type="PROSITE" id="PS50850"/>
    </source>
</evidence>
<dbReference type="AlphaFoldDB" id="A0A7C3CNZ7"/>
<dbReference type="PROSITE" id="PS50850">
    <property type="entry name" value="MFS"/>
    <property type="match status" value="1"/>
</dbReference>
<name>A0A7C3CNZ7_9BACT</name>
<gene>
    <name evidence="10" type="ORF">ENJ40_02160</name>
</gene>
<feature type="transmembrane region" description="Helical" evidence="8">
    <location>
        <begin position="144"/>
        <end position="164"/>
    </location>
</feature>
<evidence type="ECO:0000256" key="6">
    <source>
        <dbReference type="ARBA" id="ARBA00022989"/>
    </source>
</evidence>
<keyword evidence="6 8" id="KW-1133">Transmembrane helix</keyword>
<comment type="caution">
    <text evidence="10">The sequence shown here is derived from an EMBL/GenBank/DDBJ whole genome shotgun (WGS) entry which is preliminary data.</text>
</comment>
<evidence type="ECO:0000256" key="5">
    <source>
        <dbReference type="ARBA" id="ARBA00022692"/>
    </source>
</evidence>
<dbReference type="SUPFAM" id="SSF103473">
    <property type="entry name" value="MFS general substrate transporter"/>
    <property type="match status" value="1"/>
</dbReference>
<feature type="domain" description="Major facilitator superfamily (MFS) profile" evidence="9">
    <location>
        <begin position="22"/>
        <end position="521"/>
    </location>
</feature>
<feature type="transmembrane region" description="Helical" evidence="8">
    <location>
        <begin position="497"/>
        <end position="516"/>
    </location>
</feature>
<sequence length="527" mass="58484">MAGAPVSRDFYYPVPTLDRVLITFIVMTGFFMAILDTTIVDIVVPKLMGPLSTDLYGIQWVITAYMTAAATGLIFVVSLAPRIGYAWTFLSGISLFTLSSAMCGMAGSLPYMIFWRVTQGLGEAFIAASAQTILLAVYPPERRGLAMGIFGLGVSFAPALGPTLGGFLTDHLSWRWIFLINLPVGLLTLTGGLFFLPRAIGRTGRFQFNPVSYVFLTAFTVSLLILLSKGQQLGWFQSTLIGTLAFVAALSLVAYLASEFFSRRPLLDLSIYLIPRFGLTMGYQFFLLGFSMYQIFYLLPLYYENLKGLTTLQAGLHMLAFASCIGLFSILSGTLSDRFKPEYLLLLSFLLYSVVGIFLLPRLNYYTPALRAALYTVPLGMAIGTFFPPLARIVLSDLGPRTGLGVVLMHYQRFIGGSFGTAIATNTLTYRTDFHFQEITGLQNPVLVEKAIRKGAAFLQPFFPPSLALHKAKALMFRLETLYAASYAFQDTFRHTYYFALIGAVFLSLLLFRELYLARRERKGVRL</sequence>
<feature type="transmembrane region" description="Helical" evidence="8">
    <location>
        <begin position="343"/>
        <end position="360"/>
    </location>
</feature>
<evidence type="ECO:0000256" key="4">
    <source>
        <dbReference type="ARBA" id="ARBA00022475"/>
    </source>
</evidence>
<dbReference type="Pfam" id="PF07690">
    <property type="entry name" value="MFS_1"/>
    <property type="match status" value="1"/>
</dbReference>
<dbReference type="Gene3D" id="1.20.1250.20">
    <property type="entry name" value="MFS general substrate transporter like domains"/>
    <property type="match status" value="1"/>
</dbReference>
<dbReference type="EMBL" id="DRMH01000020">
    <property type="protein sequence ID" value="HFC97249.1"/>
    <property type="molecule type" value="Genomic_DNA"/>
</dbReference>
<feature type="transmembrane region" description="Helical" evidence="8">
    <location>
        <begin position="311"/>
        <end position="331"/>
    </location>
</feature>
<feature type="transmembrane region" description="Helical" evidence="8">
    <location>
        <begin position="208"/>
        <end position="227"/>
    </location>
</feature>
<dbReference type="InterPro" id="IPR020846">
    <property type="entry name" value="MFS_dom"/>
</dbReference>
<dbReference type="GO" id="GO:0022857">
    <property type="term" value="F:transmembrane transporter activity"/>
    <property type="evidence" value="ECO:0007669"/>
    <property type="project" value="InterPro"/>
</dbReference>
<accession>A0A7C3CNZ7</accession>
<reference evidence="10" key="1">
    <citation type="journal article" date="2020" name="mSystems">
        <title>Genome- and Community-Level Interaction Insights into Carbon Utilization and Element Cycling Functions of Hydrothermarchaeota in Hydrothermal Sediment.</title>
        <authorList>
            <person name="Zhou Z."/>
            <person name="Liu Y."/>
            <person name="Xu W."/>
            <person name="Pan J."/>
            <person name="Luo Z.H."/>
            <person name="Li M."/>
        </authorList>
    </citation>
    <scope>NUCLEOTIDE SEQUENCE [LARGE SCALE GENOMIC DNA]</scope>
    <source>
        <strain evidence="10">HyVt-483</strain>
    </source>
</reference>
<dbReference type="NCBIfam" id="TIGR00711">
    <property type="entry name" value="efflux_EmrB"/>
    <property type="match status" value="1"/>
</dbReference>
<keyword evidence="3" id="KW-0813">Transport</keyword>